<organism evidence="2 3">
    <name type="scientific">Aplysia californica</name>
    <name type="common">California sea hare</name>
    <dbReference type="NCBI Taxonomy" id="6500"/>
    <lineage>
        <taxon>Eukaryota</taxon>
        <taxon>Metazoa</taxon>
        <taxon>Spiralia</taxon>
        <taxon>Lophotrochozoa</taxon>
        <taxon>Mollusca</taxon>
        <taxon>Gastropoda</taxon>
        <taxon>Heterobranchia</taxon>
        <taxon>Euthyneura</taxon>
        <taxon>Tectipleura</taxon>
        <taxon>Aplysiida</taxon>
        <taxon>Aplysioidea</taxon>
        <taxon>Aplysiidae</taxon>
        <taxon>Aplysia</taxon>
    </lineage>
</organism>
<gene>
    <name evidence="3" type="primary">LOC101850600</name>
</gene>
<evidence type="ECO:0000313" key="3">
    <source>
        <dbReference type="RefSeq" id="XP_012943601.1"/>
    </source>
</evidence>
<dbReference type="Proteomes" id="UP000694888">
    <property type="component" value="Unplaced"/>
</dbReference>
<evidence type="ECO:0000313" key="2">
    <source>
        <dbReference type="Proteomes" id="UP000694888"/>
    </source>
</evidence>
<accession>A0ABM1A9V3</accession>
<dbReference type="InterPro" id="IPR054519">
    <property type="entry name" value="INTS7_C"/>
</dbReference>
<dbReference type="RefSeq" id="XP_012943601.1">
    <property type="nucleotide sequence ID" value="XM_013088147.1"/>
</dbReference>
<dbReference type="InterPro" id="IPR033060">
    <property type="entry name" value="INTS7"/>
</dbReference>
<name>A0ABM1A9V3_APLCA</name>
<sequence>MSVMRDISAAMDKLLPDNCSTANVSYKLMDILSWSVSSFVRASPSYPRYFFQTLQTTVVKLAVSPQQSPSQEPVSLRADTHLSLRVEGVVQRGERPALFRQVSSVSISVATNLVSRSTAVNPNVKNTEVTSVQLSQTVQPHNDYFTTSFVLPFPVLGIHMAKVEASVVDENGVTWNTGPKTSVMVKSYDDNLQRQQQQQ</sequence>
<feature type="non-terminal residue" evidence="3">
    <location>
        <position position="199"/>
    </location>
</feature>
<protein>
    <submittedName>
        <fullName evidence="3">Integrator complex subunit 7</fullName>
    </submittedName>
</protein>
<dbReference type="PANTHER" id="PTHR13322:SF2">
    <property type="entry name" value="INTEGRATOR COMPLEX SUBUNIT 7"/>
    <property type="match status" value="1"/>
</dbReference>
<evidence type="ECO:0000259" key="1">
    <source>
        <dbReference type="Pfam" id="PF22965"/>
    </source>
</evidence>
<reference evidence="3" key="1">
    <citation type="submission" date="2025-08" db="UniProtKB">
        <authorList>
            <consortium name="RefSeq"/>
        </authorList>
    </citation>
    <scope>IDENTIFICATION</scope>
</reference>
<dbReference type="Pfam" id="PF22965">
    <property type="entry name" value="INTS7_C"/>
    <property type="match status" value="1"/>
</dbReference>
<proteinExistence type="predicted"/>
<keyword evidence="2" id="KW-1185">Reference proteome</keyword>
<feature type="domain" description="Integrator complex subunit 7 C-terminal" evidence="1">
    <location>
        <begin position="60"/>
        <end position="175"/>
    </location>
</feature>
<dbReference type="GeneID" id="101850600"/>
<dbReference type="PANTHER" id="PTHR13322">
    <property type="entry name" value="C1ORF73 PROTEIN"/>
    <property type="match status" value="1"/>
</dbReference>